<comment type="catalytic activity">
    <reaction evidence="1">
        <text>a long-chain fatty acid + ATP + CoA = a long-chain fatty acyl-CoA + AMP + diphosphate</text>
        <dbReference type="Rhea" id="RHEA:15421"/>
        <dbReference type="ChEBI" id="CHEBI:30616"/>
        <dbReference type="ChEBI" id="CHEBI:33019"/>
        <dbReference type="ChEBI" id="CHEBI:57287"/>
        <dbReference type="ChEBI" id="CHEBI:57560"/>
        <dbReference type="ChEBI" id="CHEBI:83139"/>
        <dbReference type="ChEBI" id="CHEBI:456215"/>
        <dbReference type="EC" id="6.2.1.3"/>
    </reaction>
    <physiologicalReaction direction="left-to-right" evidence="1">
        <dbReference type="Rhea" id="RHEA:15422"/>
    </physiologicalReaction>
</comment>
<feature type="domain" description="AMP-dependent synthetase/ligase" evidence="2">
    <location>
        <begin position="48"/>
        <end position="409"/>
    </location>
</feature>
<dbReference type="InterPro" id="IPR020845">
    <property type="entry name" value="AMP-binding_CS"/>
</dbReference>
<dbReference type="SUPFAM" id="SSF56801">
    <property type="entry name" value="Acetyl-CoA synthetase-like"/>
    <property type="match status" value="1"/>
</dbReference>
<dbReference type="InterPro" id="IPR045851">
    <property type="entry name" value="AMP-bd_C_sf"/>
</dbReference>
<evidence type="ECO:0000256" key="1">
    <source>
        <dbReference type="ARBA" id="ARBA00024484"/>
    </source>
</evidence>
<comment type="caution">
    <text evidence="3">The sequence shown here is derived from an EMBL/GenBank/DDBJ whole genome shotgun (WGS) entry which is preliminary data.</text>
</comment>
<keyword evidence="4" id="KW-1185">Reference proteome</keyword>
<proteinExistence type="predicted"/>
<dbReference type="InterPro" id="IPR042099">
    <property type="entry name" value="ANL_N_sf"/>
</dbReference>
<dbReference type="RefSeq" id="WP_186858719.1">
    <property type="nucleotide sequence ID" value="NZ_JACOON010000007.1"/>
</dbReference>
<dbReference type="Gene3D" id="3.30.300.30">
    <property type="match status" value="1"/>
</dbReference>
<dbReference type="Gene3D" id="3.40.50.12780">
    <property type="entry name" value="N-terminal domain of ligase-like"/>
    <property type="match status" value="1"/>
</dbReference>
<gene>
    <name evidence="3" type="ORF">H8S18_13105</name>
</gene>
<protein>
    <submittedName>
        <fullName evidence="3">AMP-binding protein</fullName>
    </submittedName>
</protein>
<dbReference type="PROSITE" id="PS00455">
    <property type="entry name" value="AMP_BINDING"/>
    <property type="match status" value="1"/>
</dbReference>
<evidence type="ECO:0000259" key="2">
    <source>
        <dbReference type="Pfam" id="PF00501"/>
    </source>
</evidence>
<evidence type="ECO:0000313" key="3">
    <source>
        <dbReference type="EMBL" id="MBC5649279.1"/>
    </source>
</evidence>
<organism evidence="3 4">
    <name type="scientific">Christensenella tenuis</name>
    <dbReference type="NCBI Taxonomy" id="2763033"/>
    <lineage>
        <taxon>Bacteria</taxon>
        <taxon>Bacillati</taxon>
        <taxon>Bacillota</taxon>
        <taxon>Clostridia</taxon>
        <taxon>Christensenellales</taxon>
        <taxon>Christensenellaceae</taxon>
        <taxon>Christensenella</taxon>
    </lineage>
</organism>
<reference evidence="3 4" key="1">
    <citation type="submission" date="2020-08" db="EMBL/GenBank/DDBJ databases">
        <title>Genome public.</title>
        <authorList>
            <person name="Liu C."/>
            <person name="Sun Q."/>
        </authorList>
    </citation>
    <scope>NUCLEOTIDE SEQUENCE [LARGE SCALE GENOMIC DNA]</scope>
    <source>
        <strain evidence="3 4">NSJ-35</strain>
    </source>
</reference>
<dbReference type="Pfam" id="PF00501">
    <property type="entry name" value="AMP-binding"/>
    <property type="match status" value="1"/>
</dbReference>
<dbReference type="EMBL" id="JACOON010000007">
    <property type="protein sequence ID" value="MBC5649279.1"/>
    <property type="molecule type" value="Genomic_DNA"/>
</dbReference>
<sequence length="549" mass="61482">MHQKVTPLKKEKNLRSMLFHAHSSYGNRDMLRIRTEDRQVKGIKHETFMRDMNAFGNALLGLGLAGKKIAVIGPTSYEWLVSYFSVVCGVGAIVPIDKELQDDEIAGILRESEAECVIFADEYPDTMKNIRSSVQGVRHYINMNGRPDAFSESFYGLTGQKAQYGYEEREIGETEMCALLFTSGTTGKSKGVMLTHKSILAAAEGGLAYLEIGKVCLSVLPVHHSFECTHGIVMMIENGTTICINNSLRYFADNLKLFRPDAVFLVPLFIERLEYMIRKEERQKEGGEEAFMALLQKSRKELSRGEDNRPEYFAGVRELFGGNLSLLLCGGAPLSKRLMKLFRELGILLVTGYGITECSPLVSVNGNRAFKDGSVGRPIPCCEVKIAEKDENGEGEILVRGENVMLGYYKDEAATSKALQDGWFRTGDLGHIDSEGYLFITGRKKNLIVLSNGKNIYPEEIEDFIRQRIPSILEIVVYAPLEEGMNERVLAAEVYLGGGPERALAEKTLAQELAEVNRALPVFKRIQKIHVRDTEFEKTTKKSIKRFLV</sequence>
<dbReference type="PANTHER" id="PTHR43272">
    <property type="entry name" value="LONG-CHAIN-FATTY-ACID--COA LIGASE"/>
    <property type="match status" value="1"/>
</dbReference>
<dbReference type="PANTHER" id="PTHR43272:SF52">
    <property type="entry name" value="AMP-DEPENDENT SYNTHETASE_LIGASE DOMAIN-CONTAINING PROTEIN"/>
    <property type="match status" value="1"/>
</dbReference>
<evidence type="ECO:0000313" key="4">
    <source>
        <dbReference type="Proteomes" id="UP000606889"/>
    </source>
</evidence>
<dbReference type="Pfam" id="PF23562">
    <property type="entry name" value="AMP-binding_C_3"/>
    <property type="match status" value="1"/>
</dbReference>
<dbReference type="Proteomes" id="UP000606889">
    <property type="component" value="Unassembled WGS sequence"/>
</dbReference>
<dbReference type="InterPro" id="IPR000873">
    <property type="entry name" value="AMP-dep_synth/lig_dom"/>
</dbReference>
<accession>A0ABR7EJG4</accession>
<name>A0ABR7EJG4_9FIRM</name>